<keyword evidence="2" id="KW-0812">Transmembrane</keyword>
<evidence type="ECO:0000256" key="7">
    <source>
        <dbReference type="ARBA" id="ARBA00023170"/>
    </source>
</evidence>
<dbReference type="AlphaFoldDB" id="A0A2T7NVF0"/>
<dbReference type="EMBL" id="PZQS01000009">
    <property type="protein sequence ID" value="PVD25147.1"/>
    <property type="molecule type" value="Genomic_DNA"/>
</dbReference>
<proteinExistence type="predicted"/>
<keyword evidence="6 9" id="KW-1015">Disulfide bond</keyword>
<keyword evidence="5" id="KW-0472">Membrane</keyword>
<dbReference type="PROSITE" id="PS01209">
    <property type="entry name" value="LDLRA_1"/>
    <property type="match status" value="1"/>
</dbReference>
<comment type="caution">
    <text evidence="11">The sequence shown here is derived from an EMBL/GenBank/DDBJ whole genome shotgun (WGS) entry which is preliminary data.</text>
</comment>
<evidence type="ECO:0000256" key="8">
    <source>
        <dbReference type="ARBA" id="ARBA00023180"/>
    </source>
</evidence>
<dbReference type="PROSITE" id="PS50068">
    <property type="entry name" value="LDLRA_2"/>
    <property type="match status" value="2"/>
</dbReference>
<feature type="disulfide bond" evidence="9">
    <location>
        <begin position="96"/>
        <end position="111"/>
    </location>
</feature>
<dbReference type="InterPro" id="IPR002172">
    <property type="entry name" value="LDrepeatLR_classA_rpt"/>
</dbReference>
<evidence type="ECO:0000256" key="2">
    <source>
        <dbReference type="ARBA" id="ARBA00022692"/>
    </source>
</evidence>
<sequence>MWKLLLVLCVGVVDTASVKNWKHFKRSILTGCDVPEYFRCASGTYCIEPKYTCDSRDDCGDNSDETLPECPPEGSCTGPHRFPCKNGNCIGISFYCDLMDDCEDGSDEENCVNPPRQRKEQEVRDKKCESWIRMAAYDDNPQLMNGTKKSRNLKRVRNFIRAMY</sequence>
<dbReference type="GO" id="GO:0005041">
    <property type="term" value="F:low-density lipoprotein particle receptor activity"/>
    <property type="evidence" value="ECO:0007669"/>
    <property type="project" value="TreeGrafter"/>
</dbReference>
<dbReference type="STRING" id="400727.A0A2T7NVF0"/>
<evidence type="ECO:0000313" key="11">
    <source>
        <dbReference type="EMBL" id="PVD25147.1"/>
    </source>
</evidence>
<dbReference type="SUPFAM" id="SSF57424">
    <property type="entry name" value="LDL receptor-like module"/>
    <property type="match status" value="2"/>
</dbReference>
<keyword evidence="3" id="KW-0677">Repeat</keyword>
<evidence type="ECO:0000313" key="12">
    <source>
        <dbReference type="Proteomes" id="UP000245119"/>
    </source>
</evidence>
<evidence type="ECO:0000256" key="6">
    <source>
        <dbReference type="ARBA" id="ARBA00023157"/>
    </source>
</evidence>
<name>A0A2T7NVF0_POMCA</name>
<dbReference type="PRINTS" id="PR00261">
    <property type="entry name" value="LDLRECEPTOR"/>
</dbReference>
<feature type="signal peptide" evidence="10">
    <location>
        <begin position="1"/>
        <end position="15"/>
    </location>
</feature>
<evidence type="ECO:0000256" key="1">
    <source>
        <dbReference type="ARBA" id="ARBA00004167"/>
    </source>
</evidence>
<comment type="subcellular location">
    <subcellularLocation>
        <location evidence="1">Membrane</location>
        <topology evidence="1">Single-pass membrane protein</topology>
    </subcellularLocation>
</comment>
<keyword evidence="8" id="KW-0325">Glycoprotein</keyword>
<dbReference type="InterPro" id="IPR051221">
    <property type="entry name" value="LDLR-related"/>
</dbReference>
<feature type="chain" id="PRO_5015638773" evidence="10">
    <location>
        <begin position="16"/>
        <end position="164"/>
    </location>
</feature>
<dbReference type="Pfam" id="PF00057">
    <property type="entry name" value="Ldl_recept_a"/>
    <property type="match status" value="2"/>
</dbReference>
<keyword evidence="4" id="KW-1133">Transmembrane helix</keyword>
<dbReference type="CDD" id="cd00112">
    <property type="entry name" value="LDLa"/>
    <property type="match status" value="2"/>
</dbReference>
<dbReference type="InterPro" id="IPR036055">
    <property type="entry name" value="LDL_receptor-like_sf"/>
</dbReference>
<evidence type="ECO:0000256" key="5">
    <source>
        <dbReference type="ARBA" id="ARBA00023136"/>
    </source>
</evidence>
<accession>A0A2T7NVF0</accession>
<dbReference type="OrthoDB" id="6161656at2759"/>
<gene>
    <name evidence="11" type="ORF">C0Q70_15645</name>
</gene>
<dbReference type="PANTHER" id="PTHR22722:SF5">
    <property type="entry name" value="LOW-DENSITY LIPOPROTEIN RECEPTOR-RELATED PROTEIN 1B"/>
    <property type="match status" value="1"/>
</dbReference>
<dbReference type="GO" id="GO:0005886">
    <property type="term" value="C:plasma membrane"/>
    <property type="evidence" value="ECO:0007669"/>
    <property type="project" value="TreeGrafter"/>
</dbReference>
<organism evidence="11 12">
    <name type="scientific">Pomacea canaliculata</name>
    <name type="common">Golden apple snail</name>
    <dbReference type="NCBI Taxonomy" id="400727"/>
    <lineage>
        <taxon>Eukaryota</taxon>
        <taxon>Metazoa</taxon>
        <taxon>Spiralia</taxon>
        <taxon>Lophotrochozoa</taxon>
        <taxon>Mollusca</taxon>
        <taxon>Gastropoda</taxon>
        <taxon>Caenogastropoda</taxon>
        <taxon>Architaenioglossa</taxon>
        <taxon>Ampullarioidea</taxon>
        <taxon>Ampullariidae</taxon>
        <taxon>Pomacea</taxon>
    </lineage>
</organism>
<evidence type="ECO:0000256" key="3">
    <source>
        <dbReference type="ARBA" id="ARBA00022737"/>
    </source>
</evidence>
<dbReference type="SMART" id="SM00192">
    <property type="entry name" value="LDLa"/>
    <property type="match status" value="2"/>
</dbReference>
<keyword evidence="7" id="KW-0675">Receptor</keyword>
<dbReference type="PANTHER" id="PTHR22722">
    <property type="entry name" value="LOW-DENSITY LIPOPROTEIN RECEPTOR-RELATED PROTEIN 2-RELATED"/>
    <property type="match status" value="1"/>
</dbReference>
<keyword evidence="12" id="KW-1185">Reference proteome</keyword>
<feature type="disulfide bond" evidence="9">
    <location>
        <begin position="84"/>
        <end position="102"/>
    </location>
</feature>
<reference evidence="11 12" key="1">
    <citation type="submission" date="2018-04" db="EMBL/GenBank/DDBJ databases">
        <title>The genome of golden apple snail Pomacea canaliculata provides insight into stress tolerance and invasive adaptation.</title>
        <authorList>
            <person name="Liu C."/>
            <person name="Liu B."/>
            <person name="Ren Y."/>
            <person name="Zhang Y."/>
            <person name="Wang H."/>
            <person name="Li S."/>
            <person name="Jiang F."/>
            <person name="Yin L."/>
            <person name="Zhang G."/>
            <person name="Qian W."/>
            <person name="Fan W."/>
        </authorList>
    </citation>
    <scope>NUCLEOTIDE SEQUENCE [LARGE SCALE GENOMIC DNA]</scope>
    <source>
        <strain evidence="11">SZHN2017</strain>
        <tissue evidence="11">Muscle</tissue>
    </source>
</reference>
<dbReference type="Proteomes" id="UP000245119">
    <property type="component" value="Linkage Group LG9"/>
</dbReference>
<keyword evidence="10" id="KW-0732">Signal</keyword>
<dbReference type="GO" id="GO:0043235">
    <property type="term" value="C:receptor complex"/>
    <property type="evidence" value="ECO:0007669"/>
    <property type="project" value="TreeGrafter"/>
</dbReference>
<comment type="caution">
    <text evidence="9">Lacks conserved residue(s) required for the propagation of feature annotation.</text>
</comment>
<dbReference type="InterPro" id="IPR023415">
    <property type="entry name" value="LDLR_class-A_CS"/>
</dbReference>
<evidence type="ECO:0000256" key="10">
    <source>
        <dbReference type="SAM" id="SignalP"/>
    </source>
</evidence>
<protein>
    <submittedName>
        <fullName evidence="11">Uncharacterized protein</fullName>
    </submittedName>
</protein>
<evidence type="ECO:0000256" key="4">
    <source>
        <dbReference type="ARBA" id="ARBA00022989"/>
    </source>
</evidence>
<evidence type="ECO:0000256" key="9">
    <source>
        <dbReference type="PROSITE-ProRule" id="PRU00124"/>
    </source>
</evidence>
<dbReference type="Gene3D" id="4.10.400.10">
    <property type="entry name" value="Low-density Lipoprotein Receptor"/>
    <property type="match status" value="2"/>
</dbReference>